<evidence type="ECO:0000313" key="3">
    <source>
        <dbReference type="Proteomes" id="UP000538929"/>
    </source>
</evidence>
<dbReference type="RefSeq" id="WP_182605870.1">
    <property type="nucleotide sequence ID" value="NZ_VKHT01000194.1"/>
</dbReference>
<protein>
    <recommendedName>
        <fullName evidence="4">Avirulence D protein (AvrD)</fullName>
    </recommendedName>
</protein>
<dbReference type="AlphaFoldDB" id="A0A7W3TCX9"/>
<dbReference type="Pfam" id="PF05655">
    <property type="entry name" value="AvrD"/>
    <property type="match status" value="1"/>
</dbReference>
<sequence>MNAVTRTTPSGAPSTEENETFPGVTALLGPPEHRFFGEGYKRPLHRLTDVRFTDSDSRRPGVNAVAAVEYPGDWSRKSSGNQRPHLSTVDVLLYGVRLAELLLAAEGWGPEVLRDSWLRRARIRAGSSPVEDDLAGFPVTVELEDRVPSPVAGREVTVIRGTVATLRVSLEIDHPAVCGPPSRPVPLPGAPAHPERHLYWDGFRYRGQDIDQLVLEPDRPAANALLRTTTRGPAALPPEGFEAAHQPSAGFVDLFVSALQLGQILLYRLDALTRESSHTLWMRSTSWEADRPDRPAGERLPLLVALEDADILPTREGPLRRAEIKASHHGMRLTCSVVHRLPGA</sequence>
<evidence type="ECO:0008006" key="4">
    <source>
        <dbReference type="Google" id="ProtNLM"/>
    </source>
</evidence>
<reference evidence="3" key="1">
    <citation type="submission" date="2019-10" db="EMBL/GenBank/DDBJ databases">
        <title>Streptomyces sp. nov., a novel actinobacterium isolated from alkaline environment.</title>
        <authorList>
            <person name="Golinska P."/>
        </authorList>
    </citation>
    <scope>NUCLEOTIDE SEQUENCE [LARGE SCALE GENOMIC DNA]</scope>
    <source>
        <strain evidence="3">DSM 42118</strain>
    </source>
</reference>
<name>A0A7W3TCX9_9ACTN</name>
<evidence type="ECO:0000313" key="2">
    <source>
        <dbReference type="EMBL" id="MBB0244215.1"/>
    </source>
</evidence>
<proteinExistence type="predicted"/>
<comment type="caution">
    <text evidence="2">The sequence shown here is derived from an EMBL/GenBank/DDBJ whole genome shotgun (WGS) entry which is preliminary data.</text>
</comment>
<dbReference type="EMBL" id="VKHT01000194">
    <property type="protein sequence ID" value="MBB0244215.1"/>
    <property type="molecule type" value="Genomic_DNA"/>
</dbReference>
<dbReference type="Proteomes" id="UP000538929">
    <property type="component" value="Unassembled WGS sequence"/>
</dbReference>
<evidence type="ECO:0000256" key="1">
    <source>
        <dbReference type="SAM" id="MobiDB-lite"/>
    </source>
</evidence>
<keyword evidence="3" id="KW-1185">Reference proteome</keyword>
<dbReference type="InterPro" id="IPR008799">
    <property type="entry name" value="Pseudomon_AvrD"/>
</dbReference>
<accession>A0A7W3TCX9</accession>
<feature type="region of interest" description="Disordered" evidence="1">
    <location>
        <begin position="1"/>
        <end position="22"/>
    </location>
</feature>
<gene>
    <name evidence="2" type="ORF">FNQ90_08880</name>
</gene>
<organism evidence="2 3">
    <name type="scientific">Streptomyces alkaliphilus</name>
    <dbReference type="NCBI Taxonomy" id="1472722"/>
    <lineage>
        <taxon>Bacteria</taxon>
        <taxon>Bacillati</taxon>
        <taxon>Actinomycetota</taxon>
        <taxon>Actinomycetes</taxon>
        <taxon>Kitasatosporales</taxon>
        <taxon>Streptomycetaceae</taxon>
        <taxon>Streptomyces</taxon>
    </lineage>
</organism>
<feature type="compositionally biased region" description="Polar residues" evidence="1">
    <location>
        <begin position="1"/>
        <end position="15"/>
    </location>
</feature>